<comment type="caution">
    <text evidence="1">The sequence shown here is derived from an EMBL/GenBank/DDBJ whole genome shotgun (WGS) entry which is preliminary data.</text>
</comment>
<sequence>MAMRFKTDGEMTLWVDGELRETNTSTVPLSLDRIIFNNSAAGNQPMQGLFNEFQYYDVALTDQQLIDLTT</sequence>
<gene>
    <name evidence="1" type="ORF">S01H1_27043</name>
</gene>
<evidence type="ECO:0000313" key="1">
    <source>
        <dbReference type="EMBL" id="GAF87196.1"/>
    </source>
</evidence>
<proteinExistence type="predicted"/>
<dbReference type="EMBL" id="BARS01016428">
    <property type="protein sequence ID" value="GAF87196.1"/>
    <property type="molecule type" value="Genomic_DNA"/>
</dbReference>
<organism evidence="1">
    <name type="scientific">marine sediment metagenome</name>
    <dbReference type="NCBI Taxonomy" id="412755"/>
    <lineage>
        <taxon>unclassified sequences</taxon>
        <taxon>metagenomes</taxon>
        <taxon>ecological metagenomes</taxon>
    </lineage>
</organism>
<dbReference type="Pfam" id="PF13385">
    <property type="entry name" value="Laminin_G_3"/>
    <property type="match status" value="1"/>
</dbReference>
<evidence type="ECO:0008006" key="2">
    <source>
        <dbReference type="Google" id="ProtNLM"/>
    </source>
</evidence>
<dbReference type="InterPro" id="IPR013320">
    <property type="entry name" value="ConA-like_dom_sf"/>
</dbReference>
<dbReference type="SUPFAM" id="SSF49899">
    <property type="entry name" value="Concanavalin A-like lectins/glucanases"/>
    <property type="match status" value="1"/>
</dbReference>
<reference evidence="1" key="1">
    <citation type="journal article" date="2014" name="Front. Microbiol.">
        <title>High frequency of phylogenetically diverse reductive dehalogenase-homologous genes in deep subseafloor sedimentary metagenomes.</title>
        <authorList>
            <person name="Kawai M."/>
            <person name="Futagami T."/>
            <person name="Toyoda A."/>
            <person name="Takaki Y."/>
            <person name="Nishi S."/>
            <person name="Hori S."/>
            <person name="Arai W."/>
            <person name="Tsubouchi T."/>
            <person name="Morono Y."/>
            <person name="Uchiyama I."/>
            <person name="Ito T."/>
            <person name="Fujiyama A."/>
            <person name="Inagaki F."/>
            <person name="Takami H."/>
        </authorList>
    </citation>
    <scope>NUCLEOTIDE SEQUENCE</scope>
    <source>
        <strain evidence="1">Expedition CK06-06</strain>
    </source>
</reference>
<name>X0TIU8_9ZZZZ</name>
<dbReference type="AlphaFoldDB" id="X0TIU8"/>
<dbReference type="Gene3D" id="2.60.120.200">
    <property type="match status" value="1"/>
</dbReference>
<protein>
    <recommendedName>
        <fullName evidence="2">LamG-like jellyroll fold domain-containing protein</fullName>
    </recommendedName>
</protein>
<accession>X0TIU8</accession>